<organism evidence="2 3">
    <name type="scientific">Shewanella aestuarii</name>
    <dbReference type="NCBI Taxonomy" id="1028752"/>
    <lineage>
        <taxon>Bacteria</taxon>
        <taxon>Pseudomonadati</taxon>
        <taxon>Pseudomonadota</taxon>
        <taxon>Gammaproteobacteria</taxon>
        <taxon>Alteromonadales</taxon>
        <taxon>Shewanellaceae</taxon>
        <taxon>Shewanella</taxon>
    </lineage>
</organism>
<accession>A0ABT0KZG1</accession>
<sequence>MNKLLVFALLLFSIPTTAKSLPPILDYLPSCAPMVVDGIYVEKKLTGSANSKLIESSFQLVRQKAKEKRVDAVIITNLIQTNKLIITADLIDFCDEDDSLSSVSTAYNRLSRRPLSFERTTAQPTQRIASAITVPEPEKIVVRTQPSKTYSSGVVGTSSKNFKPALMSQLELAKLAAKAHKRHKPSTNVTLSGAYGININNSTEYVLNILGPASATFTLSADTTAWLYGRDLWLFIENDQVKKIAYKERSLLTYTGKNAILYEESFDNNWLIDDKARFRDDVSEVRQKLNYLKQKSKAEYTVSNNDNLLKLDFAEYSSYNENEPDLLLSGFTFYSRQYDKDEQHIQYSQMNLDLLDDLLIPTAKPAKLKIQDLVTHYVPNVINYSDDGSWEVLSKNIQVKHENNTIKQVKLSESINYPIESDEEFSRFLNQINIPSTKQGMMDRYAGKATFWSENMTVKNPDYEIRAEFATEDPDALLISLEVEYL</sequence>
<gene>
    <name evidence="2" type="ORF">L2689_06310</name>
</gene>
<name>A0ABT0KZG1_9GAMM</name>
<keyword evidence="3" id="KW-1185">Reference proteome</keyword>
<comment type="caution">
    <text evidence="2">The sequence shown here is derived from an EMBL/GenBank/DDBJ whole genome shotgun (WGS) entry which is preliminary data.</text>
</comment>
<feature type="signal peptide" evidence="1">
    <location>
        <begin position="1"/>
        <end position="18"/>
    </location>
</feature>
<dbReference type="EMBL" id="JAKILK010000002">
    <property type="protein sequence ID" value="MCL1116862.1"/>
    <property type="molecule type" value="Genomic_DNA"/>
</dbReference>
<dbReference type="Proteomes" id="UP001203212">
    <property type="component" value="Unassembled WGS sequence"/>
</dbReference>
<feature type="chain" id="PRO_5045877729" evidence="1">
    <location>
        <begin position="19"/>
        <end position="486"/>
    </location>
</feature>
<evidence type="ECO:0000313" key="3">
    <source>
        <dbReference type="Proteomes" id="UP001203212"/>
    </source>
</evidence>
<evidence type="ECO:0000256" key="1">
    <source>
        <dbReference type="SAM" id="SignalP"/>
    </source>
</evidence>
<dbReference type="RefSeq" id="WP_188840422.1">
    <property type="nucleotide sequence ID" value="NZ_BMOT01000002.1"/>
</dbReference>
<reference evidence="2 3" key="1">
    <citation type="submission" date="2022-01" db="EMBL/GenBank/DDBJ databases">
        <title>Whole genome-based taxonomy of the Shewanellaceae.</title>
        <authorList>
            <person name="Martin-Rodriguez A.J."/>
        </authorList>
    </citation>
    <scope>NUCLEOTIDE SEQUENCE [LARGE SCALE GENOMIC DNA]</scope>
    <source>
        <strain evidence="2 3">JCM 17801</strain>
    </source>
</reference>
<proteinExistence type="predicted"/>
<evidence type="ECO:0000313" key="2">
    <source>
        <dbReference type="EMBL" id="MCL1116862.1"/>
    </source>
</evidence>
<keyword evidence="1" id="KW-0732">Signal</keyword>
<protein>
    <submittedName>
        <fullName evidence="2">Uncharacterized protein</fullName>
    </submittedName>
</protein>